<accession>A0ABR7MNK1</accession>
<feature type="region of interest" description="Disordered" evidence="1">
    <location>
        <begin position="30"/>
        <end position="51"/>
    </location>
</feature>
<evidence type="ECO:0000313" key="2">
    <source>
        <dbReference type="EMBL" id="MBC6612132.1"/>
    </source>
</evidence>
<comment type="caution">
    <text evidence="2">The sequence shown here is derived from an EMBL/GenBank/DDBJ whole genome shotgun (WGS) entry which is preliminary data.</text>
</comment>
<dbReference type="RefSeq" id="WP_187320390.1">
    <property type="nucleotide sequence ID" value="NZ_JACSCY010000012.1"/>
</dbReference>
<proteinExistence type="predicted"/>
<evidence type="ECO:0000256" key="1">
    <source>
        <dbReference type="SAM" id="MobiDB-lite"/>
    </source>
</evidence>
<dbReference type="Proteomes" id="UP000622017">
    <property type="component" value="Unassembled WGS sequence"/>
</dbReference>
<keyword evidence="3" id="KW-1185">Reference proteome</keyword>
<name>A0ABR7MNK1_9BACT</name>
<organism evidence="2 3">
    <name type="scientific">Hymenobacter citatus</name>
    <dbReference type="NCBI Taxonomy" id="2763506"/>
    <lineage>
        <taxon>Bacteria</taxon>
        <taxon>Pseudomonadati</taxon>
        <taxon>Bacteroidota</taxon>
        <taxon>Cytophagia</taxon>
        <taxon>Cytophagales</taxon>
        <taxon>Hymenobacteraceae</taxon>
        <taxon>Hymenobacter</taxon>
    </lineage>
</organism>
<dbReference type="EMBL" id="JACSCY010000012">
    <property type="protein sequence ID" value="MBC6612132.1"/>
    <property type="molecule type" value="Genomic_DNA"/>
</dbReference>
<reference evidence="2 3" key="1">
    <citation type="submission" date="2020-08" db="EMBL/GenBank/DDBJ databases">
        <title>Hymenobacter sp.</title>
        <authorList>
            <person name="Kim M.K."/>
        </authorList>
    </citation>
    <scope>NUCLEOTIDE SEQUENCE [LARGE SCALE GENOMIC DNA]</scope>
    <source>
        <strain evidence="2 3">BT507</strain>
    </source>
</reference>
<gene>
    <name evidence="2" type="ORF">H8B15_14485</name>
</gene>
<sequence length="51" mass="5783">MAQTEKGQKFIRVPAYTRTYHGKTVTVPAHVRSTPTHCPDAEKAEVEEEKE</sequence>
<evidence type="ECO:0000313" key="3">
    <source>
        <dbReference type="Proteomes" id="UP000622017"/>
    </source>
</evidence>
<protein>
    <submittedName>
        <fullName evidence="2">Uncharacterized protein</fullName>
    </submittedName>
</protein>